<sequence length="180" mass="21049">MGNGDHKQVIIDEIKHWKQSKLLPAEYCDFLLALYTYGEGVEESTEPKQRRSHHVFFYIDIVLLLLLLPLSLILMIVYQFGMALDILIYTVILLVISFHIYWYKRKSKSLIHIPIMLFFLVLLISTISIIHSLYGQGFVLNTAVIFHCLLWIVTGFVFRYHYLIASGFIGVILFMIFIFL</sequence>
<evidence type="ECO:0000313" key="3">
    <source>
        <dbReference type="Proteomes" id="UP001500740"/>
    </source>
</evidence>
<evidence type="ECO:0008006" key="4">
    <source>
        <dbReference type="Google" id="ProtNLM"/>
    </source>
</evidence>
<evidence type="ECO:0000313" key="2">
    <source>
        <dbReference type="EMBL" id="GAA0457644.1"/>
    </source>
</evidence>
<gene>
    <name evidence="2" type="ORF">GCM10008935_10810</name>
</gene>
<dbReference type="RefSeq" id="WP_343782299.1">
    <property type="nucleotide sequence ID" value="NZ_BAAACZ010000009.1"/>
</dbReference>
<keyword evidence="1" id="KW-1133">Transmembrane helix</keyword>
<organism evidence="2 3">
    <name type="scientific">Alkalibacillus silvisoli</name>
    <dbReference type="NCBI Taxonomy" id="392823"/>
    <lineage>
        <taxon>Bacteria</taxon>
        <taxon>Bacillati</taxon>
        <taxon>Bacillota</taxon>
        <taxon>Bacilli</taxon>
        <taxon>Bacillales</taxon>
        <taxon>Bacillaceae</taxon>
        <taxon>Alkalibacillus</taxon>
    </lineage>
</organism>
<reference evidence="3" key="1">
    <citation type="journal article" date="2019" name="Int. J. Syst. Evol. Microbiol.">
        <title>The Global Catalogue of Microorganisms (GCM) 10K type strain sequencing project: providing services to taxonomists for standard genome sequencing and annotation.</title>
        <authorList>
            <consortium name="The Broad Institute Genomics Platform"/>
            <consortium name="The Broad Institute Genome Sequencing Center for Infectious Disease"/>
            <person name="Wu L."/>
            <person name="Ma J."/>
        </authorList>
    </citation>
    <scope>NUCLEOTIDE SEQUENCE [LARGE SCALE GENOMIC DNA]</scope>
    <source>
        <strain evidence="3">JCM 14193</strain>
    </source>
</reference>
<feature type="transmembrane region" description="Helical" evidence="1">
    <location>
        <begin position="160"/>
        <end position="179"/>
    </location>
</feature>
<dbReference type="Proteomes" id="UP001500740">
    <property type="component" value="Unassembled WGS sequence"/>
</dbReference>
<feature type="transmembrane region" description="Helical" evidence="1">
    <location>
        <begin position="86"/>
        <end position="103"/>
    </location>
</feature>
<proteinExistence type="predicted"/>
<comment type="caution">
    <text evidence="2">The sequence shown here is derived from an EMBL/GenBank/DDBJ whole genome shotgun (WGS) entry which is preliminary data.</text>
</comment>
<feature type="transmembrane region" description="Helical" evidence="1">
    <location>
        <begin position="55"/>
        <end position="80"/>
    </location>
</feature>
<keyword evidence="1" id="KW-0812">Transmembrane</keyword>
<keyword evidence="1" id="KW-0472">Membrane</keyword>
<protein>
    <recommendedName>
        <fullName evidence="4">DUF1700 domain-containing protein</fullName>
    </recommendedName>
</protein>
<dbReference type="EMBL" id="BAAACZ010000009">
    <property type="protein sequence ID" value="GAA0457644.1"/>
    <property type="molecule type" value="Genomic_DNA"/>
</dbReference>
<feature type="transmembrane region" description="Helical" evidence="1">
    <location>
        <begin position="110"/>
        <end position="130"/>
    </location>
</feature>
<accession>A0ABP3JLF3</accession>
<keyword evidence="3" id="KW-1185">Reference proteome</keyword>
<feature type="transmembrane region" description="Helical" evidence="1">
    <location>
        <begin position="136"/>
        <end position="153"/>
    </location>
</feature>
<evidence type="ECO:0000256" key="1">
    <source>
        <dbReference type="SAM" id="Phobius"/>
    </source>
</evidence>
<name>A0ABP3JLF3_9BACI</name>